<accession>A0ABT6XXH5</accession>
<dbReference type="PANTHER" id="PTHR43649:SF11">
    <property type="entry name" value="ABC TRANSPORTER SUBSTRATE-BINDING PROTEIN YESO-RELATED"/>
    <property type="match status" value="1"/>
</dbReference>
<dbReference type="Proteomes" id="UP001529245">
    <property type="component" value="Unassembled WGS sequence"/>
</dbReference>
<organism evidence="2 3">
    <name type="scientific">Alicyclobacillus sendaiensis PA2</name>
    <dbReference type="NCBI Taxonomy" id="3029425"/>
    <lineage>
        <taxon>Bacteria</taxon>
        <taxon>Bacillati</taxon>
        <taxon>Bacillota</taxon>
        <taxon>Bacilli</taxon>
        <taxon>Bacillales</taxon>
        <taxon>Alicyclobacillaceae</taxon>
        <taxon>Alicyclobacillus</taxon>
    </lineage>
</organism>
<keyword evidence="1" id="KW-0732">Signal</keyword>
<dbReference type="Gene3D" id="3.40.190.10">
    <property type="entry name" value="Periplasmic binding protein-like II"/>
    <property type="match status" value="2"/>
</dbReference>
<gene>
    <name evidence="2" type="ORF">QID03_04740</name>
</gene>
<reference evidence="2 3" key="1">
    <citation type="submission" date="2023-04" db="EMBL/GenBank/DDBJ databases">
        <title>A. sendaiensis sub sp. chiapanensis a novel subspecie with specific adaptation in bacterial cell wall isolated from an active volcano.</title>
        <authorList>
            <person name="Alvarez Gutierrez P.E."/>
            <person name="Ortiz Cortes L.Y."/>
        </authorList>
    </citation>
    <scope>NUCLEOTIDE SEQUENCE [LARGE SCALE GENOMIC DNA]</scope>
    <source>
        <strain evidence="2 3">PA2</strain>
    </source>
</reference>
<comment type="caution">
    <text evidence="2">The sequence shown here is derived from an EMBL/GenBank/DDBJ whole genome shotgun (WGS) entry which is preliminary data.</text>
</comment>
<dbReference type="PANTHER" id="PTHR43649">
    <property type="entry name" value="ARABINOSE-BINDING PROTEIN-RELATED"/>
    <property type="match status" value="1"/>
</dbReference>
<dbReference type="Pfam" id="PF13416">
    <property type="entry name" value="SBP_bac_8"/>
    <property type="match status" value="1"/>
</dbReference>
<sequence>MRKKRWTLTASAVAALVLAGCGTAAAQGGASNTAHANQAAGSADSKPVVTLTFGFWGDAKEEAVTLAAVKAFEKLYPNIHIQTEFGGPFNQYFTKLSTEVAGGNAPDIMQMDYEYIDAYAKEGQLLNLKGAKGINLSTISPSVLKSGYIGGGLYGIPNALNNYAVIYDQAAFAKAGYHGQRVSWQQWASILEKVHKLTGKWAENDDESWQTFGYWARQHGQHLYNAAGTKLGFSENTLVSYLNYWANLRKEGVVPPGTVTSLIKQTADPTDPMVQGKSDAELTWVNYVVSLQSEMTRKLALALPPTQPGGDEGLYIKPSQFWSIYSKTKYPQQAELFVNFLLNNVQAGKALGLVRGIPVSSSVRSQLMASGISAPEKAEFQLVNEALKVATPIDPPPPQQDKEIDQDFANMVQAVQYGKETPQQGAEQFMQEANDLLQNGGE</sequence>
<dbReference type="RefSeq" id="WP_283203043.1">
    <property type="nucleotide sequence ID" value="NZ_JASGCB010000005.1"/>
</dbReference>
<evidence type="ECO:0000313" key="2">
    <source>
        <dbReference type="EMBL" id="MDI9259487.1"/>
    </source>
</evidence>
<feature type="chain" id="PRO_5045565307" evidence="1">
    <location>
        <begin position="27"/>
        <end position="442"/>
    </location>
</feature>
<dbReference type="EMBL" id="JASGCB010000005">
    <property type="protein sequence ID" value="MDI9259487.1"/>
    <property type="molecule type" value="Genomic_DNA"/>
</dbReference>
<dbReference type="PROSITE" id="PS51257">
    <property type="entry name" value="PROKAR_LIPOPROTEIN"/>
    <property type="match status" value="1"/>
</dbReference>
<evidence type="ECO:0000256" key="1">
    <source>
        <dbReference type="SAM" id="SignalP"/>
    </source>
</evidence>
<dbReference type="SUPFAM" id="SSF53850">
    <property type="entry name" value="Periplasmic binding protein-like II"/>
    <property type="match status" value="1"/>
</dbReference>
<name>A0ABT6XXH5_ALISE</name>
<dbReference type="InterPro" id="IPR050490">
    <property type="entry name" value="Bact_solute-bd_prot1"/>
</dbReference>
<feature type="signal peptide" evidence="1">
    <location>
        <begin position="1"/>
        <end position="26"/>
    </location>
</feature>
<dbReference type="InterPro" id="IPR006059">
    <property type="entry name" value="SBP"/>
</dbReference>
<evidence type="ECO:0000313" key="3">
    <source>
        <dbReference type="Proteomes" id="UP001529245"/>
    </source>
</evidence>
<proteinExistence type="predicted"/>
<keyword evidence="3" id="KW-1185">Reference proteome</keyword>
<protein>
    <submittedName>
        <fullName evidence="2">ABC transporter substrate-binding protein</fullName>
    </submittedName>
</protein>